<dbReference type="InterPro" id="IPR029058">
    <property type="entry name" value="AB_hydrolase_fold"/>
</dbReference>
<evidence type="ECO:0000259" key="2">
    <source>
        <dbReference type="Pfam" id="PF20434"/>
    </source>
</evidence>
<dbReference type="GO" id="GO:0016787">
    <property type="term" value="F:hydrolase activity"/>
    <property type="evidence" value="ECO:0007669"/>
    <property type="project" value="UniProtKB-KW"/>
</dbReference>
<dbReference type="Proteomes" id="UP000463224">
    <property type="component" value="Unassembled WGS sequence"/>
</dbReference>
<dbReference type="InterPro" id="IPR049492">
    <property type="entry name" value="BD-FAE-like_dom"/>
</dbReference>
<dbReference type="PANTHER" id="PTHR48081">
    <property type="entry name" value="AB HYDROLASE SUPERFAMILY PROTEIN C4A8.06C"/>
    <property type="match status" value="1"/>
</dbReference>
<dbReference type="AlphaFoldDB" id="A0A844Q7X0"/>
<dbReference type="PANTHER" id="PTHR48081:SF33">
    <property type="entry name" value="KYNURENINE FORMAMIDASE"/>
    <property type="match status" value="1"/>
</dbReference>
<reference evidence="3 4" key="1">
    <citation type="submission" date="2019-12" db="EMBL/GenBank/DDBJ databases">
        <title>Nitratireductor arenosus sp. nov., Isolated from sea sand, Jeju island, South Korea.</title>
        <authorList>
            <person name="Kim W."/>
        </authorList>
    </citation>
    <scope>NUCLEOTIDE SEQUENCE [LARGE SCALE GENOMIC DNA]</scope>
    <source>
        <strain evidence="3 4">CAU 1489</strain>
    </source>
</reference>
<feature type="domain" description="BD-FAE-like" evidence="2">
    <location>
        <begin position="73"/>
        <end position="168"/>
    </location>
</feature>
<sequence length="277" mass="30769">MGEGAVFAGMTREELNSQYDQRTLVPDTGPLFDMWRQESEATASRVGAPRRLAYGDREDQFIDFFATRQPASGVHIHYHGGAWRALESRDVWWLAEPWLAAGFHFAAVNFGLVPQVTIAEQARDAALALQRLPGLVAVATPVPGAELVVSGHSSGAHLAAMAALTSVDHDRPLSWEPGHVILASGLYDLEPVQLSSRNAYLQLDRDAALRLSPVQHVRHVDARVSILWSRNELEEFRRQSWSMAAALRERHVELVAVQSDASTHFDTWARIVPDLLR</sequence>
<dbReference type="RefSeq" id="WP_156711163.1">
    <property type="nucleotide sequence ID" value="NZ_WPHG01000001.1"/>
</dbReference>
<organism evidence="3 4">
    <name type="scientific">Nitratireductor arenosus</name>
    <dbReference type="NCBI Taxonomy" id="2682096"/>
    <lineage>
        <taxon>Bacteria</taxon>
        <taxon>Pseudomonadati</taxon>
        <taxon>Pseudomonadota</taxon>
        <taxon>Alphaproteobacteria</taxon>
        <taxon>Hyphomicrobiales</taxon>
        <taxon>Phyllobacteriaceae</taxon>
        <taxon>Nitratireductor</taxon>
    </lineage>
</organism>
<dbReference type="EMBL" id="WPHG01000001">
    <property type="protein sequence ID" value="MVA96196.1"/>
    <property type="molecule type" value="Genomic_DNA"/>
</dbReference>
<keyword evidence="4" id="KW-1185">Reference proteome</keyword>
<dbReference type="Gene3D" id="3.40.50.1820">
    <property type="entry name" value="alpha/beta hydrolase"/>
    <property type="match status" value="1"/>
</dbReference>
<dbReference type="InterPro" id="IPR050300">
    <property type="entry name" value="GDXG_lipolytic_enzyme"/>
</dbReference>
<proteinExistence type="predicted"/>
<evidence type="ECO:0000313" key="3">
    <source>
        <dbReference type="EMBL" id="MVA96196.1"/>
    </source>
</evidence>
<evidence type="ECO:0000256" key="1">
    <source>
        <dbReference type="ARBA" id="ARBA00022801"/>
    </source>
</evidence>
<comment type="caution">
    <text evidence="3">The sequence shown here is derived from an EMBL/GenBank/DDBJ whole genome shotgun (WGS) entry which is preliminary data.</text>
</comment>
<protein>
    <submittedName>
        <fullName evidence="3">Alpha/beta hydrolase fold domain-containing protein</fullName>
    </submittedName>
</protein>
<keyword evidence="1 3" id="KW-0378">Hydrolase</keyword>
<evidence type="ECO:0000313" key="4">
    <source>
        <dbReference type="Proteomes" id="UP000463224"/>
    </source>
</evidence>
<dbReference type="Pfam" id="PF20434">
    <property type="entry name" value="BD-FAE"/>
    <property type="match status" value="1"/>
</dbReference>
<name>A0A844Q7X0_9HYPH</name>
<dbReference type="SUPFAM" id="SSF53474">
    <property type="entry name" value="alpha/beta-Hydrolases"/>
    <property type="match status" value="1"/>
</dbReference>
<accession>A0A844Q7X0</accession>
<gene>
    <name evidence="3" type="ORF">GN330_02895</name>
</gene>